<gene>
    <name evidence="2" type="ORF">Slati_3023900</name>
</gene>
<feature type="compositionally biased region" description="Polar residues" evidence="1">
    <location>
        <begin position="39"/>
        <end position="49"/>
    </location>
</feature>
<evidence type="ECO:0000313" key="2">
    <source>
        <dbReference type="EMBL" id="KAL0428491.1"/>
    </source>
</evidence>
<evidence type="ECO:0000256" key="1">
    <source>
        <dbReference type="SAM" id="MobiDB-lite"/>
    </source>
</evidence>
<name>A0AAW2VJG1_9LAMI</name>
<dbReference type="InterPro" id="IPR004158">
    <property type="entry name" value="DUF247_pln"/>
</dbReference>
<dbReference type="PANTHER" id="PTHR31170:SF25">
    <property type="entry name" value="BNAA09G04570D PROTEIN"/>
    <property type="match status" value="1"/>
</dbReference>
<reference evidence="2" key="2">
    <citation type="journal article" date="2024" name="Plant">
        <title>Genomic evolution and insights into agronomic trait innovations of Sesamum species.</title>
        <authorList>
            <person name="Miao H."/>
            <person name="Wang L."/>
            <person name="Qu L."/>
            <person name="Liu H."/>
            <person name="Sun Y."/>
            <person name="Le M."/>
            <person name="Wang Q."/>
            <person name="Wei S."/>
            <person name="Zheng Y."/>
            <person name="Lin W."/>
            <person name="Duan Y."/>
            <person name="Cao H."/>
            <person name="Xiong S."/>
            <person name="Wang X."/>
            <person name="Wei L."/>
            <person name="Li C."/>
            <person name="Ma Q."/>
            <person name="Ju M."/>
            <person name="Zhao R."/>
            <person name="Li G."/>
            <person name="Mu C."/>
            <person name="Tian Q."/>
            <person name="Mei H."/>
            <person name="Zhang T."/>
            <person name="Gao T."/>
            <person name="Zhang H."/>
        </authorList>
    </citation>
    <scope>NUCLEOTIDE SEQUENCE</scope>
    <source>
        <strain evidence="2">KEN1</strain>
    </source>
</reference>
<organism evidence="2">
    <name type="scientific">Sesamum latifolium</name>
    <dbReference type="NCBI Taxonomy" id="2727402"/>
    <lineage>
        <taxon>Eukaryota</taxon>
        <taxon>Viridiplantae</taxon>
        <taxon>Streptophyta</taxon>
        <taxon>Embryophyta</taxon>
        <taxon>Tracheophyta</taxon>
        <taxon>Spermatophyta</taxon>
        <taxon>Magnoliopsida</taxon>
        <taxon>eudicotyledons</taxon>
        <taxon>Gunneridae</taxon>
        <taxon>Pentapetalae</taxon>
        <taxon>asterids</taxon>
        <taxon>lamiids</taxon>
        <taxon>Lamiales</taxon>
        <taxon>Pedaliaceae</taxon>
        <taxon>Sesamum</taxon>
    </lineage>
</organism>
<dbReference type="PANTHER" id="PTHR31170">
    <property type="entry name" value="BNAC04G53230D PROTEIN"/>
    <property type="match status" value="1"/>
</dbReference>
<protein>
    <submittedName>
        <fullName evidence="2">Uncharacterized protein</fullName>
    </submittedName>
</protein>
<feature type="compositionally biased region" description="Polar residues" evidence="1">
    <location>
        <begin position="15"/>
        <end position="24"/>
    </location>
</feature>
<dbReference type="AlphaFoldDB" id="A0AAW2VJG1"/>
<dbReference type="Pfam" id="PF03140">
    <property type="entry name" value="DUF247"/>
    <property type="match status" value="1"/>
</dbReference>
<feature type="region of interest" description="Disordered" evidence="1">
    <location>
        <begin position="1"/>
        <end position="49"/>
    </location>
</feature>
<proteinExistence type="predicted"/>
<dbReference type="EMBL" id="JACGWN010000010">
    <property type="protein sequence ID" value="KAL0428491.1"/>
    <property type="molecule type" value="Genomic_DNA"/>
</dbReference>
<comment type="caution">
    <text evidence="2">The sequence shown here is derived from an EMBL/GenBank/DDBJ whole genome shotgun (WGS) entry which is preliminary data.</text>
</comment>
<sequence length="156" mass="17879">MSMAEQSVSDEDYNSTKQEFQSVANEERKEASPPEVSIQIPSAKTSRASQVPPLLRANMEHIYDPVVLSLGPYHHGRPQFRQLEELKAKILNRFVSGTAAKDKSFCCNKMLERIDEIRSYYEEGSTNEFNDEALAEMILTDACFILFYMELEDDKE</sequence>
<accession>A0AAW2VJG1</accession>
<reference evidence="2" key="1">
    <citation type="submission" date="2020-06" db="EMBL/GenBank/DDBJ databases">
        <authorList>
            <person name="Li T."/>
            <person name="Hu X."/>
            <person name="Zhang T."/>
            <person name="Song X."/>
            <person name="Zhang H."/>
            <person name="Dai N."/>
            <person name="Sheng W."/>
            <person name="Hou X."/>
            <person name="Wei L."/>
        </authorList>
    </citation>
    <scope>NUCLEOTIDE SEQUENCE</scope>
    <source>
        <strain evidence="2">KEN1</strain>
        <tissue evidence="2">Leaf</tissue>
    </source>
</reference>